<dbReference type="Proteomes" id="UP000308230">
    <property type="component" value="Unassembled WGS sequence"/>
</dbReference>
<evidence type="ECO:0000313" key="6">
    <source>
        <dbReference type="EMBL" id="TLS37368.1"/>
    </source>
</evidence>
<reference evidence="6 7" key="1">
    <citation type="submission" date="2019-04" db="EMBL/GenBank/DDBJ databases">
        <title>Bacillus caeni sp. nov., a bacterium isolated from mangrove sediment.</title>
        <authorList>
            <person name="Huang H."/>
            <person name="Mo K."/>
            <person name="Hu Y."/>
        </authorList>
    </citation>
    <scope>NUCLEOTIDE SEQUENCE [LARGE SCALE GENOMIC DNA]</scope>
    <source>
        <strain evidence="6 7">HB172195</strain>
    </source>
</reference>
<name>A0A5R9F6W4_9BACL</name>
<dbReference type="CDD" id="cd01734">
    <property type="entry name" value="YlxS_C"/>
    <property type="match status" value="1"/>
</dbReference>
<evidence type="ECO:0000313" key="7">
    <source>
        <dbReference type="Proteomes" id="UP000308230"/>
    </source>
</evidence>
<protein>
    <recommendedName>
        <fullName evidence="3">Ribosome maturation factor RimP</fullName>
    </recommendedName>
</protein>
<dbReference type="PANTHER" id="PTHR33867">
    <property type="entry name" value="RIBOSOME MATURATION FACTOR RIMP"/>
    <property type="match status" value="1"/>
</dbReference>
<comment type="subcellular location">
    <subcellularLocation>
        <location evidence="3">Cytoplasm</location>
    </subcellularLocation>
</comment>
<dbReference type="EMBL" id="SWLG01000006">
    <property type="protein sequence ID" value="TLS37368.1"/>
    <property type="molecule type" value="Genomic_DNA"/>
</dbReference>
<dbReference type="Pfam" id="PF02576">
    <property type="entry name" value="RimP_N"/>
    <property type="match status" value="1"/>
</dbReference>
<dbReference type="AlphaFoldDB" id="A0A5R9F6W4"/>
<keyword evidence="1 3" id="KW-0963">Cytoplasm</keyword>
<dbReference type="Gene3D" id="3.30.300.70">
    <property type="entry name" value="RimP-like superfamily, N-terminal"/>
    <property type="match status" value="1"/>
</dbReference>
<evidence type="ECO:0000256" key="2">
    <source>
        <dbReference type="ARBA" id="ARBA00022517"/>
    </source>
</evidence>
<sequence>MQLKGGNTVAKTDVINTTEELVKPILEDMKLELVDIEFTQEGANWFLRVYIDSPTGVDIEECGKVSEKLSEKLDKKDPIEQAYFLEVSSPGAERPLKKESDFNSAVGKNVHITTYEKIDGEKVFEGELLSFDGETVAIERKVKTKKQRIEIPYEKVASARLAVVF</sequence>
<evidence type="ECO:0000256" key="3">
    <source>
        <dbReference type="HAMAP-Rule" id="MF_01077"/>
    </source>
</evidence>
<dbReference type="InterPro" id="IPR028998">
    <property type="entry name" value="RimP_C"/>
</dbReference>
<accession>A0A5R9F6W4</accession>
<dbReference type="InterPro" id="IPR036847">
    <property type="entry name" value="RimP_C_sf"/>
</dbReference>
<dbReference type="PANTHER" id="PTHR33867:SF1">
    <property type="entry name" value="RIBOSOME MATURATION FACTOR RIMP"/>
    <property type="match status" value="1"/>
</dbReference>
<dbReference type="InterPro" id="IPR028989">
    <property type="entry name" value="RimP_N"/>
</dbReference>
<dbReference type="InterPro" id="IPR035956">
    <property type="entry name" value="RimP_N_sf"/>
</dbReference>
<dbReference type="Gene3D" id="2.30.30.180">
    <property type="entry name" value="Ribosome maturation factor RimP, C-terminal domain"/>
    <property type="match status" value="1"/>
</dbReference>
<dbReference type="SUPFAM" id="SSF74942">
    <property type="entry name" value="YhbC-like, C-terminal domain"/>
    <property type="match status" value="1"/>
</dbReference>
<dbReference type="Pfam" id="PF17384">
    <property type="entry name" value="DUF150_C"/>
    <property type="match status" value="1"/>
</dbReference>
<evidence type="ECO:0000259" key="4">
    <source>
        <dbReference type="Pfam" id="PF02576"/>
    </source>
</evidence>
<evidence type="ECO:0000256" key="1">
    <source>
        <dbReference type="ARBA" id="ARBA00022490"/>
    </source>
</evidence>
<comment type="similarity">
    <text evidence="3">Belongs to the RimP family.</text>
</comment>
<dbReference type="GO" id="GO:0005829">
    <property type="term" value="C:cytosol"/>
    <property type="evidence" value="ECO:0007669"/>
    <property type="project" value="TreeGrafter"/>
</dbReference>
<feature type="domain" description="Ribosome maturation factor RimP N-terminal" evidence="4">
    <location>
        <begin position="21"/>
        <end position="93"/>
    </location>
</feature>
<gene>
    <name evidence="3 6" type="primary">rimP</name>
    <name evidence="6" type="ORF">FCL54_09435</name>
</gene>
<comment type="function">
    <text evidence="3">Required for maturation of 30S ribosomal subunits.</text>
</comment>
<dbReference type="SUPFAM" id="SSF75420">
    <property type="entry name" value="YhbC-like, N-terminal domain"/>
    <property type="match status" value="1"/>
</dbReference>
<dbReference type="OrthoDB" id="9805006at2"/>
<proteinExistence type="inferred from homology"/>
<comment type="caution">
    <text evidence="6">The sequence shown here is derived from an EMBL/GenBank/DDBJ whole genome shotgun (WGS) entry which is preliminary data.</text>
</comment>
<keyword evidence="7" id="KW-1185">Reference proteome</keyword>
<dbReference type="NCBIfam" id="NF000928">
    <property type="entry name" value="PRK00092.1-2"/>
    <property type="match status" value="1"/>
</dbReference>
<keyword evidence="2 3" id="KW-0690">Ribosome biogenesis</keyword>
<dbReference type="FunFam" id="3.30.300.70:FF:000001">
    <property type="entry name" value="Ribosome maturation factor RimP"/>
    <property type="match status" value="1"/>
</dbReference>
<dbReference type="GO" id="GO:0006412">
    <property type="term" value="P:translation"/>
    <property type="evidence" value="ECO:0007669"/>
    <property type="project" value="TreeGrafter"/>
</dbReference>
<organism evidence="6 7">
    <name type="scientific">Exobacillus caeni</name>
    <dbReference type="NCBI Taxonomy" id="2574798"/>
    <lineage>
        <taxon>Bacteria</taxon>
        <taxon>Bacillati</taxon>
        <taxon>Bacillota</taxon>
        <taxon>Bacilli</taxon>
        <taxon>Bacillales</taxon>
        <taxon>Guptibacillaceae</taxon>
        <taxon>Exobacillus</taxon>
    </lineage>
</organism>
<dbReference type="HAMAP" id="MF_01077">
    <property type="entry name" value="RimP"/>
    <property type="match status" value="1"/>
</dbReference>
<dbReference type="InterPro" id="IPR003728">
    <property type="entry name" value="Ribosome_maturation_RimP"/>
</dbReference>
<dbReference type="GO" id="GO:0000028">
    <property type="term" value="P:ribosomal small subunit assembly"/>
    <property type="evidence" value="ECO:0007669"/>
    <property type="project" value="TreeGrafter"/>
</dbReference>
<evidence type="ECO:0000259" key="5">
    <source>
        <dbReference type="Pfam" id="PF17384"/>
    </source>
</evidence>
<feature type="domain" description="Ribosome maturation factor RimP C-terminal" evidence="5">
    <location>
        <begin position="96"/>
        <end position="165"/>
    </location>
</feature>